<protein>
    <submittedName>
        <fullName evidence="1">(California timema) hypothetical protein</fullName>
    </submittedName>
</protein>
<reference evidence="1" key="1">
    <citation type="submission" date="2020-11" db="EMBL/GenBank/DDBJ databases">
        <authorList>
            <person name="Tran Van P."/>
        </authorList>
    </citation>
    <scope>NUCLEOTIDE SEQUENCE</scope>
</reference>
<accession>A0A7R9P8D7</accession>
<dbReference type="EMBL" id="OE181558">
    <property type="protein sequence ID" value="CAD7573360.1"/>
    <property type="molecule type" value="Genomic_DNA"/>
</dbReference>
<organism evidence="1">
    <name type="scientific">Timema californicum</name>
    <name type="common">California timema</name>
    <name type="synonym">Walking stick</name>
    <dbReference type="NCBI Taxonomy" id="61474"/>
    <lineage>
        <taxon>Eukaryota</taxon>
        <taxon>Metazoa</taxon>
        <taxon>Ecdysozoa</taxon>
        <taxon>Arthropoda</taxon>
        <taxon>Hexapoda</taxon>
        <taxon>Insecta</taxon>
        <taxon>Pterygota</taxon>
        <taxon>Neoptera</taxon>
        <taxon>Polyneoptera</taxon>
        <taxon>Phasmatodea</taxon>
        <taxon>Timematodea</taxon>
        <taxon>Timematoidea</taxon>
        <taxon>Timematidae</taxon>
        <taxon>Timema</taxon>
    </lineage>
</organism>
<sequence length="150" mass="17539">MEPKSCARCLLVERQLVRKQEKWLYCGVQQGRKGLYCDQGRKWLYCDVQQGRKWLYCDVQQGRKWLYCDVQQGRKLLYCDVQQGRKWLYCDVQQERKWLYCDVQQGKSGCIGMVCCAADVLEGRGLVQVAITVAELLKFHQPRSPAHSTP</sequence>
<dbReference type="AlphaFoldDB" id="A0A7R9P8D7"/>
<evidence type="ECO:0000313" key="1">
    <source>
        <dbReference type="EMBL" id="CAD7573360.1"/>
    </source>
</evidence>
<name>A0A7R9P8D7_TIMCA</name>
<proteinExistence type="predicted"/>
<gene>
    <name evidence="1" type="ORF">TCMB3V08_LOCUS5998</name>
</gene>